<dbReference type="PIRSF" id="PIRSF015268">
    <property type="entry name" value="Virulence_RhuM"/>
    <property type="match status" value="1"/>
</dbReference>
<dbReference type="EMBL" id="FPHZ01000246">
    <property type="protein sequence ID" value="SFV89617.1"/>
    <property type="molecule type" value="Genomic_DNA"/>
</dbReference>
<sequence length="335" mass="38580">MSKTLHIKNATAQFLIFTTQAGENTINVRVEDDNIWLTQKLMAQLFECSTDNISLHLKNIFQSNELDENSVTEDFSVTASDGKNYNTKHYNLKVVIALGYRINSQKATDFRQWATQVLEQYSIRGYVLDDVRLKNGAYLNKQYFKDLILEVRDIRASERNFYQQITDIYATAMDYNLNSKATQDFFATVQNKLHFATHGNTAAELITKRANHNKSFMGLTTWKKAPNGKILKSDVVVAKNYLHKDEVKTLNRVVTMYLDYAEDQAEKGVPMTMQDWSEKLSVFLTFNDKAILQNAGKITAAIAKTFAYSEFEQYRPIQDKLFESDFDKAIKQLNQ</sequence>
<dbReference type="PANTHER" id="PTHR35810">
    <property type="entry name" value="CYTOPLASMIC PROTEIN-RELATED"/>
    <property type="match status" value="1"/>
</dbReference>
<dbReference type="Pfam" id="PF13310">
    <property type="entry name" value="Virulence_RhuM"/>
    <property type="match status" value="1"/>
</dbReference>
<name>A0A1W1E6Y2_9ZZZZ</name>
<organism evidence="1">
    <name type="scientific">hydrothermal vent metagenome</name>
    <dbReference type="NCBI Taxonomy" id="652676"/>
    <lineage>
        <taxon>unclassified sequences</taxon>
        <taxon>metagenomes</taxon>
        <taxon>ecological metagenomes</taxon>
    </lineage>
</organism>
<dbReference type="InterPro" id="IPR011204">
    <property type="entry name" value="Virulence_RhuM-like"/>
</dbReference>
<dbReference type="GO" id="GO:0003677">
    <property type="term" value="F:DNA binding"/>
    <property type="evidence" value="ECO:0007669"/>
    <property type="project" value="UniProtKB-KW"/>
</dbReference>
<protein>
    <submittedName>
        <fullName evidence="1">Putative DNA-binding protein in cluster with Type I restriction-modification system</fullName>
    </submittedName>
</protein>
<proteinExistence type="predicted"/>
<dbReference type="AlphaFoldDB" id="A0A1W1E6Y2"/>
<reference evidence="1" key="1">
    <citation type="submission" date="2016-10" db="EMBL/GenBank/DDBJ databases">
        <authorList>
            <person name="de Groot N.N."/>
        </authorList>
    </citation>
    <scope>NUCLEOTIDE SEQUENCE</scope>
</reference>
<keyword evidence="1" id="KW-0238">DNA-binding</keyword>
<dbReference type="PANTHER" id="PTHR35810:SF1">
    <property type="entry name" value="CYTOPLASMIC PROTEIN"/>
    <property type="match status" value="1"/>
</dbReference>
<gene>
    <name evidence="1" type="ORF">MNB_SUP05-SYMBIONT-5-240</name>
</gene>
<accession>A0A1W1E6Y2</accession>
<evidence type="ECO:0000313" key="1">
    <source>
        <dbReference type="EMBL" id="SFV89617.1"/>
    </source>
</evidence>